<dbReference type="SUPFAM" id="SSF57802">
    <property type="entry name" value="Rubredoxin-like"/>
    <property type="match status" value="1"/>
</dbReference>
<dbReference type="InterPro" id="IPR018527">
    <property type="entry name" value="Rubredoxin_Fe_BS"/>
</dbReference>
<dbReference type="AlphaFoldDB" id="A0A7W0AEK1"/>
<reference evidence="13 15" key="1">
    <citation type="submission" date="2020-05" db="EMBL/GenBank/DDBJ databases">
        <title>Comparative genomic analysis of denitrifying bacteria from Halomonas genus.</title>
        <authorList>
            <person name="Wang L."/>
            <person name="Shao Z."/>
        </authorList>
    </citation>
    <scope>NUCLEOTIDE SEQUENCE [LARGE SCALE GENOMIC DNA]</scope>
    <source>
        <strain evidence="13 15">DSM 17331</strain>
    </source>
</reference>
<feature type="binding site" evidence="10">
    <location>
        <position position="49"/>
    </location>
    <ligand>
        <name>Fe cation</name>
        <dbReference type="ChEBI" id="CHEBI:24875"/>
    </ligand>
</feature>
<dbReference type="CDD" id="cd00730">
    <property type="entry name" value="rubredoxin"/>
    <property type="match status" value="1"/>
</dbReference>
<dbReference type="Proteomes" id="UP000518091">
    <property type="component" value="Unassembled WGS sequence"/>
</dbReference>
<dbReference type="PRINTS" id="PR00163">
    <property type="entry name" value="RUBREDOXIN"/>
</dbReference>
<dbReference type="PANTHER" id="PTHR47627">
    <property type="entry name" value="RUBREDOXIN"/>
    <property type="match status" value="1"/>
</dbReference>
<evidence type="ECO:0000313" key="12">
    <source>
        <dbReference type="EMBL" id="MBA2779441.1"/>
    </source>
</evidence>
<sequence>MSVTTVQSSLWMCLICGWIYDEKAGDPDAGIPPGTAWEDIPDDWVCPECGVAKEEFEMVRL</sequence>
<feature type="domain" description="Rubredoxin-like" evidence="11">
    <location>
        <begin position="8"/>
        <end position="59"/>
    </location>
</feature>
<feature type="binding site" evidence="10">
    <location>
        <position position="46"/>
    </location>
    <ligand>
        <name>Fe cation</name>
        <dbReference type="ChEBI" id="CHEBI:24875"/>
    </ligand>
</feature>
<comment type="pathway">
    <text evidence="2">Hydrocarbon metabolism; alkane degradation.</text>
</comment>
<comment type="caution">
    <text evidence="12">The sequence shown here is derived from an EMBL/GenBank/DDBJ whole genome shotgun (WGS) entry which is preliminary data.</text>
</comment>
<gene>
    <name evidence="12" type="ORF">H1D44_11060</name>
    <name evidence="13" type="ORF">HOP48_14075</name>
</gene>
<evidence type="ECO:0000256" key="10">
    <source>
        <dbReference type="PIRSR" id="PIRSR000071-1"/>
    </source>
</evidence>
<keyword evidence="6 9" id="KW-0479">Metal-binding</keyword>
<dbReference type="PIRSF" id="PIRSF000071">
    <property type="entry name" value="Rubredoxin"/>
    <property type="match status" value="1"/>
</dbReference>
<proteinExistence type="inferred from homology"/>
<evidence type="ECO:0000256" key="2">
    <source>
        <dbReference type="ARBA" id="ARBA00004933"/>
    </source>
</evidence>
<feature type="binding site" evidence="10">
    <location>
        <position position="16"/>
    </location>
    <ligand>
        <name>Fe cation</name>
        <dbReference type="ChEBI" id="CHEBI:24875"/>
    </ligand>
</feature>
<comment type="function">
    <text evidence="1">Involved in the hydrocarbon hydroxylating system, which transfers electrons from NADH to rubredoxin reductase and then through rubredoxin to alkane 1 monooxygenase.</text>
</comment>
<evidence type="ECO:0000256" key="1">
    <source>
        <dbReference type="ARBA" id="ARBA00002792"/>
    </source>
</evidence>
<dbReference type="GO" id="GO:0005506">
    <property type="term" value="F:iron ion binding"/>
    <property type="evidence" value="ECO:0007669"/>
    <property type="project" value="InterPro"/>
</dbReference>
<evidence type="ECO:0000256" key="7">
    <source>
        <dbReference type="ARBA" id="ARBA00022982"/>
    </source>
</evidence>
<evidence type="ECO:0000256" key="9">
    <source>
        <dbReference type="PIRNR" id="PIRNR000071"/>
    </source>
</evidence>
<dbReference type="InterPro" id="IPR024934">
    <property type="entry name" value="Rubredoxin-like_dom"/>
</dbReference>
<name>A0A7W0AEK1_9GAMM</name>
<comment type="similarity">
    <text evidence="3 9">Belongs to the rubredoxin family.</text>
</comment>
<evidence type="ECO:0000256" key="8">
    <source>
        <dbReference type="ARBA" id="ARBA00023004"/>
    </source>
</evidence>
<dbReference type="Gene3D" id="2.20.28.10">
    <property type="match status" value="1"/>
</dbReference>
<keyword evidence="4 9" id="KW-0813">Transport</keyword>
<evidence type="ECO:0000313" key="14">
    <source>
        <dbReference type="Proteomes" id="UP000518091"/>
    </source>
</evidence>
<dbReference type="EMBL" id="JABFUB010000012">
    <property type="protein sequence ID" value="MCG6662674.1"/>
    <property type="molecule type" value="Genomic_DNA"/>
</dbReference>
<keyword evidence="5" id="KW-0963">Cytoplasm</keyword>
<keyword evidence="8 9" id="KW-0408">Iron</keyword>
<dbReference type="PANTHER" id="PTHR47627:SF1">
    <property type="entry name" value="RUBREDOXIN-1-RELATED"/>
    <property type="match status" value="1"/>
</dbReference>
<evidence type="ECO:0000313" key="15">
    <source>
        <dbReference type="Proteomes" id="UP000814353"/>
    </source>
</evidence>
<evidence type="ECO:0000256" key="5">
    <source>
        <dbReference type="ARBA" id="ARBA00022490"/>
    </source>
</evidence>
<dbReference type="GO" id="GO:0009055">
    <property type="term" value="F:electron transfer activity"/>
    <property type="evidence" value="ECO:0007669"/>
    <property type="project" value="InterPro"/>
</dbReference>
<dbReference type="InterPro" id="IPR024922">
    <property type="entry name" value="Rubredoxin"/>
</dbReference>
<comment type="cofactor">
    <cofactor evidence="9 10">
        <name>Fe(3+)</name>
        <dbReference type="ChEBI" id="CHEBI:29034"/>
    </cofactor>
    <text evidence="9 10">Binds 1 Fe(3+) ion per subunit.</text>
</comment>
<evidence type="ECO:0000256" key="3">
    <source>
        <dbReference type="ARBA" id="ARBA00005337"/>
    </source>
</evidence>
<evidence type="ECO:0000256" key="4">
    <source>
        <dbReference type="ARBA" id="ARBA00022448"/>
    </source>
</evidence>
<evidence type="ECO:0000259" key="11">
    <source>
        <dbReference type="PROSITE" id="PS50903"/>
    </source>
</evidence>
<dbReference type="PROSITE" id="PS00202">
    <property type="entry name" value="RUBREDOXIN"/>
    <property type="match status" value="1"/>
</dbReference>
<organism evidence="12 14">
    <name type="scientific">Billgrantia kenyensis</name>
    <dbReference type="NCBI Taxonomy" id="321266"/>
    <lineage>
        <taxon>Bacteria</taxon>
        <taxon>Pseudomonadati</taxon>
        <taxon>Pseudomonadota</taxon>
        <taxon>Gammaproteobacteria</taxon>
        <taxon>Oceanospirillales</taxon>
        <taxon>Halomonadaceae</taxon>
        <taxon>Billgrantia</taxon>
    </lineage>
</organism>
<dbReference type="Pfam" id="PF00301">
    <property type="entry name" value="Rubredoxin"/>
    <property type="match status" value="1"/>
</dbReference>
<accession>A0A7W0AEK1</accession>
<keyword evidence="7 9" id="KW-0249">Electron transport</keyword>
<reference evidence="12 14" key="2">
    <citation type="submission" date="2020-07" db="EMBL/GenBank/DDBJ databases">
        <title>Identification of Halomonas strains.</title>
        <authorList>
            <person name="Xiao Z."/>
            <person name="Shen J."/>
        </authorList>
    </citation>
    <scope>NUCLEOTIDE SEQUENCE [LARGE SCALE GENOMIC DNA]</scope>
    <source>
        <strain evidence="12 14">DSM 17331</strain>
    </source>
</reference>
<feature type="binding site" evidence="10">
    <location>
        <position position="13"/>
    </location>
    <ligand>
        <name>Fe cation</name>
        <dbReference type="ChEBI" id="CHEBI:24875"/>
    </ligand>
</feature>
<dbReference type="GO" id="GO:0043448">
    <property type="term" value="P:alkane catabolic process"/>
    <property type="evidence" value="ECO:0007669"/>
    <property type="project" value="TreeGrafter"/>
</dbReference>
<evidence type="ECO:0000313" key="13">
    <source>
        <dbReference type="EMBL" id="MCG6662674.1"/>
    </source>
</evidence>
<evidence type="ECO:0000256" key="6">
    <source>
        <dbReference type="ARBA" id="ARBA00022723"/>
    </source>
</evidence>
<dbReference type="InterPro" id="IPR024935">
    <property type="entry name" value="Rubredoxin_dom"/>
</dbReference>
<dbReference type="Proteomes" id="UP000814353">
    <property type="component" value="Unassembled WGS sequence"/>
</dbReference>
<protein>
    <recommendedName>
        <fullName evidence="9">Rubredoxin</fullName>
    </recommendedName>
</protein>
<dbReference type="FunFam" id="2.20.28.10:FF:000001">
    <property type="entry name" value="Rubredoxin"/>
    <property type="match status" value="1"/>
</dbReference>
<dbReference type="EMBL" id="JACEFT010000012">
    <property type="protein sequence ID" value="MBA2779441.1"/>
    <property type="molecule type" value="Genomic_DNA"/>
</dbReference>
<dbReference type="InterPro" id="IPR050526">
    <property type="entry name" value="Rubredoxin_ET"/>
</dbReference>
<dbReference type="PROSITE" id="PS50903">
    <property type="entry name" value="RUBREDOXIN_LIKE"/>
    <property type="match status" value="1"/>
</dbReference>
<keyword evidence="15" id="KW-1185">Reference proteome</keyword>
<dbReference type="RefSeq" id="WP_181514922.1">
    <property type="nucleotide sequence ID" value="NZ_JABFUB010000012.1"/>
</dbReference>